<evidence type="ECO:0000256" key="11">
    <source>
        <dbReference type="ARBA" id="ARBA00022679"/>
    </source>
</evidence>
<comment type="catalytic activity">
    <reaction evidence="1 17">
        <text>L-histidyl-[protein] + phosphoenolpyruvate = N(pros)-phospho-L-histidyl-[protein] + pyruvate</text>
        <dbReference type="Rhea" id="RHEA:23880"/>
        <dbReference type="Rhea" id="RHEA-COMP:9745"/>
        <dbReference type="Rhea" id="RHEA-COMP:9746"/>
        <dbReference type="ChEBI" id="CHEBI:15361"/>
        <dbReference type="ChEBI" id="CHEBI:29979"/>
        <dbReference type="ChEBI" id="CHEBI:58702"/>
        <dbReference type="ChEBI" id="CHEBI:64837"/>
        <dbReference type="EC" id="2.7.3.9"/>
    </reaction>
</comment>
<dbReference type="EC" id="2.7.3.9" evidence="6 17"/>
<evidence type="ECO:0000256" key="14">
    <source>
        <dbReference type="ARBA" id="ARBA00022777"/>
    </source>
</evidence>
<dbReference type="InterPro" id="IPR040442">
    <property type="entry name" value="Pyrv_kinase-like_dom_sf"/>
</dbReference>
<evidence type="ECO:0000259" key="21">
    <source>
        <dbReference type="Pfam" id="PF05524"/>
    </source>
</evidence>
<dbReference type="InterPro" id="IPR015813">
    <property type="entry name" value="Pyrv/PenolPyrv_kinase-like_dom"/>
</dbReference>
<evidence type="ECO:0000256" key="12">
    <source>
        <dbReference type="ARBA" id="ARBA00022683"/>
    </source>
</evidence>
<keyword evidence="12 17" id="KW-0598">Phosphotransferase system</keyword>
<dbReference type="InterPro" id="IPR036637">
    <property type="entry name" value="Phosphohistidine_dom_sf"/>
</dbReference>
<dbReference type="InterPro" id="IPR008731">
    <property type="entry name" value="PTS_EIN"/>
</dbReference>
<evidence type="ECO:0000256" key="7">
    <source>
        <dbReference type="ARBA" id="ARBA00016544"/>
    </source>
</evidence>
<feature type="compositionally biased region" description="Low complexity" evidence="18">
    <location>
        <begin position="50"/>
        <end position="59"/>
    </location>
</feature>
<keyword evidence="8 17" id="KW-0813">Transport</keyword>
<dbReference type="InterPro" id="IPR050499">
    <property type="entry name" value="PEP-utilizing_PTS_enzyme"/>
</dbReference>
<feature type="domain" description="Phosphotransferase system enzyme I N-terminal" evidence="21">
    <location>
        <begin position="45"/>
        <end position="161"/>
    </location>
</feature>
<dbReference type="PRINTS" id="PR01736">
    <property type="entry name" value="PHPHTRNFRASE"/>
</dbReference>
<comment type="subcellular location">
    <subcellularLocation>
        <location evidence="4 17">Cytoplasm</location>
    </subcellularLocation>
</comment>
<keyword evidence="14 17" id="KW-0418">Kinase</keyword>
<keyword evidence="10 17" id="KW-0762">Sugar transport</keyword>
<comment type="similarity">
    <text evidence="5 17">Belongs to the PEP-utilizing enzyme family.</text>
</comment>
<protein>
    <recommendedName>
        <fullName evidence="7 17">Phosphoenolpyruvate-protein phosphotransferase</fullName>
        <ecNumber evidence="6 17">2.7.3.9</ecNumber>
    </recommendedName>
    <alternativeName>
        <fullName evidence="16 17">Phosphotransferase system, enzyme I</fullName>
    </alternativeName>
</protein>
<evidence type="ECO:0000256" key="16">
    <source>
        <dbReference type="ARBA" id="ARBA00033235"/>
    </source>
</evidence>
<dbReference type="Pfam" id="PF02896">
    <property type="entry name" value="PEP-utilizers_C"/>
    <property type="match status" value="1"/>
</dbReference>
<dbReference type="InterPro" id="IPR000121">
    <property type="entry name" value="PEP_util_C"/>
</dbReference>
<keyword evidence="23" id="KW-1185">Reference proteome</keyword>
<comment type="cofactor">
    <cofactor evidence="2 17">
        <name>Mg(2+)</name>
        <dbReference type="ChEBI" id="CHEBI:18420"/>
    </cofactor>
</comment>
<dbReference type="Pfam" id="PF00391">
    <property type="entry name" value="PEP-utilizers"/>
    <property type="match status" value="1"/>
</dbReference>
<evidence type="ECO:0000256" key="18">
    <source>
        <dbReference type="SAM" id="MobiDB-lite"/>
    </source>
</evidence>
<feature type="compositionally biased region" description="Low complexity" evidence="18">
    <location>
        <begin position="15"/>
        <end position="33"/>
    </location>
</feature>
<reference evidence="22 23" key="1">
    <citation type="submission" date="2020-02" db="EMBL/GenBank/DDBJ databases">
        <title>Acidophilic actinobacteria isolated from forest soil.</title>
        <authorList>
            <person name="Golinska P."/>
        </authorList>
    </citation>
    <scope>NUCLEOTIDE SEQUENCE [LARGE SCALE GENOMIC DNA]</scope>
    <source>
        <strain evidence="22 23">NL8</strain>
    </source>
</reference>
<dbReference type="InterPro" id="IPR024692">
    <property type="entry name" value="PTS_EI"/>
</dbReference>
<evidence type="ECO:0000256" key="2">
    <source>
        <dbReference type="ARBA" id="ARBA00001946"/>
    </source>
</evidence>
<feature type="domain" description="PEP-utilising enzyme mobile" evidence="19">
    <location>
        <begin position="189"/>
        <end position="259"/>
    </location>
</feature>
<accession>A0ABS5KV10</accession>
<dbReference type="PROSITE" id="PS00370">
    <property type="entry name" value="PEP_ENZYMES_PHOS_SITE"/>
    <property type="match status" value="1"/>
</dbReference>
<dbReference type="SUPFAM" id="SSF51621">
    <property type="entry name" value="Phosphoenolpyruvate/pyruvate domain"/>
    <property type="match status" value="1"/>
</dbReference>
<proteinExistence type="inferred from homology"/>
<dbReference type="InterPro" id="IPR018274">
    <property type="entry name" value="PEP_util_AS"/>
</dbReference>
<feature type="region of interest" description="Disordered" evidence="18">
    <location>
        <begin position="1"/>
        <end position="77"/>
    </location>
</feature>
<name>A0ABS5KV10_9ACTN</name>
<comment type="function">
    <text evidence="3 17">General (non sugar-specific) component of the phosphoenolpyruvate-dependent sugar phosphotransferase system (sugar PTS). This major carbohydrate active-transport system catalyzes the phosphorylation of incoming sugar substrates concomitantly with their translocation across the cell membrane. Enzyme I transfers the phosphoryl group from phosphoenolpyruvate (PEP) to the phosphoryl carrier protein (HPr).</text>
</comment>
<keyword evidence="9 17" id="KW-0963">Cytoplasm</keyword>
<evidence type="ECO:0000259" key="20">
    <source>
        <dbReference type="Pfam" id="PF02896"/>
    </source>
</evidence>
<evidence type="ECO:0000256" key="17">
    <source>
        <dbReference type="PIRNR" id="PIRNR000732"/>
    </source>
</evidence>
<sequence length="597" mass="59668">MAEVAAAETAETEPTEAGPTETGPTETGPTEAGSPRAQSPQAQFEGVGVGTAAVAGPVARMGQPPPEPPDVPAADDAGDERAKAFAALAAVAADLRARGAAAGGPTADVLEAQAMMAEDPELEDGVRARTDAGKTAARAIHETFAEYHDLFSGLGDYMAGRVADLADLAARAVAVASGVPMPGLPHRTEPYVLVAADLAPADTALLDPHLVLALVTAEGGPTSHTAILARALGIPAVVGAAGVLALTDDTTVLVDAAAGTVIGHPSTEAMEAAVTRSCAAAAASARTGPGRTSDGTAVKLLANIGGAADVPSALAADAEGVGLFRTEFLYLDSEAPPTFEAQVKAYKDVFDAFPAGARVVVRTLDAGADKPLPFVPLGEEPNPALGVRGLRAFRAFDGRNEAVLRTQLLAIREAAGTSAPEIWVMAPMVDEITEAEWFCDLAAGCGLDVAGGRVGIMVETPASALTAGAILGGRTGFASIGTNDLTQYTMAADRMLGAVGRLQDPWHPAVLKLIGAAGAAGEATGKPIGVCGEAAADPLLACVLVGLGARSLSMAPSAIAEVRAALAARTVAECMAMAARASGAATAREARRAAAAG</sequence>
<dbReference type="SUPFAM" id="SSF52009">
    <property type="entry name" value="Phosphohistidine domain"/>
    <property type="match status" value="1"/>
</dbReference>
<dbReference type="InterPro" id="IPR036618">
    <property type="entry name" value="PtsI_HPr-bd_sf"/>
</dbReference>
<evidence type="ECO:0000256" key="3">
    <source>
        <dbReference type="ARBA" id="ARBA00002728"/>
    </source>
</evidence>
<evidence type="ECO:0000256" key="8">
    <source>
        <dbReference type="ARBA" id="ARBA00022448"/>
    </source>
</evidence>
<evidence type="ECO:0000256" key="5">
    <source>
        <dbReference type="ARBA" id="ARBA00007837"/>
    </source>
</evidence>
<evidence type="ECO:0000256" key="1">
    <source>
        <dbReference type="ARBA" id="ARBA00000683"/>
    </source>
</evidence>
<dbReference type="GO" id="GO:0008965">
    <property type="term" value="F:phosphoenolpyruvate-protein phosphotransferase activity"/>
    <property type="evidence" value="ECO:0007669"/>
    <property type="project" value="UniProtKB-EC"/>
</dbReference>
<dbReference type="NCBIfam" id="TIGR01417">
    <property type="entry name" value="PTS_I_fam"/>
    <property type="match status" value="1"/>
</dbReference>
<evidence type="ECO:0000256" key="6">
    <source>
        <dbReference type="ARBA" id="ARBA00012232"/>
    </source>
</evidence>
<dbReference type="RefSeq" id="WP_212011560.1">
    <property type="nucleotide sequence ID" value="NZ_JAAFYZ010000083.1"/>
</dbReference>
<dbReference type="Gene3D" id="3.20.20.60">
    <property type="entry name" value="Phosphoenolpyruvate-binding domains"/>
    <property type="match status" value="1"/>
</dbReference>
<dbReference type="Pfam" id="PF05524">
    <property type="entry name" value="PEP-utilisers_N"/>
    <property type="match status" value="1"/>
</dbReference>
<dbReference type="SUPFAM" id="SSF47831">
    <property type="entry name" value="Enzyme I of the PEP:sugar phosphotransferase system HPr-binding (sub)domain"/>
    <property type="match status" value="1"/>
</dbReference>
<dbReference type="InterPro" id="IPR008279">
    <property type="entry name" value="PEP-util_enz_mobile_dom"/>
</dbReference>
<evidence type="ECO:0000256" key="9">
    <source>
        <dbReference type="ARBA" id="ARBA00022490"/>
    </source>
</evidence>
<dbReference type="Proteomes" id="UP000730482">
    <property type="component" value="Unassembled WGS sequence"/>
</dbReference>
<keyword evidence="11 17" id="KW-0808">Transferase</keyword>
<organism evidence="22 23">
    <name type="scientific">Catenulispora pinistramenti</name>
    <dbReference type="NCBI Taxonomy" id="2705254"/>
    <lineage>
        <taxon>Bacteria</taxon>
        <taxon>Bacillati</taxon>
        <taxon>Actinomycetota</taxon>
        <taxon>Actinomycetes</taxon>
        <taxon>Catenulisporales</taxon>
        <taxon>Catenulisporaceae</taxon>
        <taxon>Catenulispora</taxon>
    </lineage>
</organism>
<keyword evidence="15 17" id="KW-0460">Magnesium</keyword>
<dbReference type="PANTHER" id="PTHR46244">
    <property type="entry name" value="PHOSPHOENOLPYRUVATE-PROTEIN PHOSPHOTRANSFERASE"/>
    <property type="match status" value="1"/>
</dbReference>
<evidence type="ECO:0000313" key="23">
    <source>
        <dbReference type="Proteomes" id="UP000730482"/>
    </source>
</evidence>
<keyword evidence="13 17" id="KW-0479">Metal-binding</keyword>
<gene>
    <name evidence="22" type="primary">ptsP</name>
    <name evidence="22" type="ORF">KGQ19_23455</name>
</gene>
<evidence type="ECO:0000256" key="15">
    <source>
        <dbReference type="ARBA" id="ARBA00022842"/>
    </source>
</evidence>
<evidence type="ECO:0000313" key="22">
    <source>
        <dbReference type="EMBL" id="MBS2549825.1"/>
    </source>
</evidence>
<feature type="domain" description="PEP-utilising enzyme C-terminal" evidence="20">
    <location>
        <begin position="283"/>
        <end position="568"/>
    </location>
</feature>
<comment type="caution">
    <text evidence="22">The sequence shown here is derived from an EMBL/GenBank/DDBJ whole genome shotgun (WGS) entry which is preliminary data.</text>
</comment>
<evidence type="ECO:0000256" key="10">
    <source>
        <dbReference type="ARBA" id="ARBA00022597"/>
    </source>
</evidence>
<evidence type="ECO:0000259" key="19">
    <source>
        <dbReference type="Pfam" id="PF00391"/>
    </source>
</evidence>
<dbReference type="Gene3D" id="1.10.274.10">
    <property type="entry name" value="PtsI, HPr-binding domain"/>
    <property type="match status" value="1"/>
</dbReference>
<evidence type="ECO:0000256" key="13">
    <source>
        <dbReference type="ARBA" id="ARBA00022723"/>
    </source>
</evidence>
<dbReference type="PIRSF" id="PIRSF000732">
    <property type="entry name" value="PTS_enzyme_I"/>
    <property type="match status" value="1"/>
</dbReference>
<dbReference type="EMBL" id="JAAFYZ010000083">
    <property type="protein sequence ID" value="MBS2549825.1"/>
    <property type="molecule type" value="Genomic_DNA"/>
</dbReference>
<dbReference type="InterPro" id="IPR006318">
    <property type="entry name" value="PTS_EI-like"/>
</dbReference>
<evidence type="ECO:0000256" key="4">
    <source>
        <dbReference type="ARBA" id="ARBA00004496"/>
    </source>
</evidence>
<dbReference type="PANTHER" id="PTHR46244:SF3">
    <property type="entry name" value="PHOSPHOENOLPYRUVATE-PROTEIN PHOSPHOTRANSFERASE"/>
    <property type="match status" value="1"/>
</dbReference>
<dbReference type="Gene3D" id="3.50.30.10">
    <property type="entry name" value="Phosphohistidine domain"/>
    <property type="match status" value="1"/>
</dbReference>